<reference evidence="1 2" key="1">
    <citation type="submission" date="2019-08" db="EMBL/GenBank/DDBJ databases">
        <title>Deep-cultivation of Planctomycetes and their phenomic and genomic characterization uncovers novel biology.</title>
        <authorList>
            <person name="Wiegand S."/>
            <person name="Jogler M."/>
            <person name="Boedeker C."/>
            <person name="Pinto D."/>
            <person name="Vollmers J."/>
            <person name="Rivas-Marin E."/>
            <person name="Kohn T."/>
            <person name="Peeters S.H."/>
            <person name="Heuer A."/>
            <person name="Rast P."/>
            <person name="Oberbeckmann S."/>
            <person name="Bunk B."/>
            <person name="Jeske O."/>
            <person name="Meyerdierks A."/>
            <person name="Storesund J.E."/>
            <person name="Kallscheuer N."/>
            <person name="Luecker S."/>
            <person name="Lage O.M."/>
            <person name="Pohl T."/>
            <person name="Merkel B.J."/>
            <person name="Hornburger P."/>
            <person name="Mueller R.-W."/>
            <person name="Bruemmer F."/>
            <person name="Labrenz M."/>
            <person name="Spormann A.M."/>
            <person name="Op den Camp H."/>
            <person name="Overmann J."/>
            <person name="Amann R."/>
            <person name="Jetten M.S.M."/>
            <person name="Mascher T."/>
            <person name="Medema M.H."/>
            <person name="Devos D.P."/>
            <person name="Kaster A.-K."/>
            <person name="Ovreas L."/>
            <person name="Rohde M."/>
            <person name="Galperin M.Y."/>
            <person name="Jogler C."/>
        </authorList>
    </citation>
    <scope>NUCLEOTIDE SEQUENCE [LARGE SCALE GENOMIC DNA]</scope>
    <source>
        <strain evidence="1 2">DSM 8797</strain>
    </source>
</reference>
<sequence length="50" mass="5850">MPLLISSRSFYRHSDQVTLVKNADYSNYFGNPVEAADLDYQLDWFATDFK</sequence>
<accession>A0ABX5YRC7</accession>
<dbReference type="EMBL" id="CP042910">
    <property type="protein sequence ID" value="QEG18135.1"/>
    <property type="molecule type" value="Genomic_DNA"/>
</dbReference>
<evidence type="ECO:0000313" key="2">
    <source>
        <dbReference type="Proteomes" id="UP000322887"/>
    </source>
</evidence>
<organism evidence="1 2">
    <name type="scientific">Gimesia maris</name>
    <dbReference type="NCBI Taxonomy" id="122"/>
    <lineage>
        <taxon>Bacteria</taxon>
        <taxon>Pseudomonadati</taxon>
        <taxon>Planctomycetota</taxon>
        <taxon>Planctomycetia</taxon>
        <taxon>Planctomycetales</taxon>
        <taxon>Planctomycetaceae</taxon>
        <taxon>Gimesia</taxon>
    </lineage>
</organism>
<proteinExistence type="predicted"/>
<keyword evidence="2" id="KW-1185">Reference proteome</keyword>
<name>A0ABX5YRC7_9PLAN</name>
<gene>
    <name evidence="1" type="ORF">GmarT_40200</name>
</gene>
<dbReference type="Proteomes" id="UP000322887">
    <property type="component" value="Chromosome"/>
</dbReference>
<protein>
    <submittedName>
        <fullName evidence="1">Uncharacterized protein</fullName>
    </submittedName>
</protein>
<evidence type="ECO:0000313" key="1">
    <source>
        <dbReference type="EMBL" id="QEG18135.1"/>
    </source>
</evidence>